<comment type="caution">
    <text evidence="1">The sequence shown here is derived from an EMBL/GenBank/DDBJ whole genome shotgun (WGS) entry which is preliminary data.</text>
</comment>
<reference evidence="1 2" key="1">
    <citation type="submission" date="2018-10" db="EMBL/GenBank/DDBJ databases">
        <title>Genomic Encyclopedia of Archaeal and Bacterial Type Strains, Phase II (KMG-II): from individual species to whole genera.</title>
        <authorList>
            <person name="Goeker M."/>
        </authorList>
    </citation>
    <scope>NUCLEOTIDE SEQUENCE [LARGE SCALE GENOMIC DNA]</scope>
    <source>
        <strain evidence="1 2">DSM 19624</strain>
    </source>
</reference>
<evidence type="ECO:0000313" key="2">
    <source>
        <dbReference type="Proteomes" id="UP000273898"/>
    </source>
</evidence>
<name>A0A497YBD4_9SPHI</name>
<evidence type="ECO:0000313" key="1">
    <source>
        <dbReference type="EMBL" id="RLJ80505.1"/>
    </source>
</evidence>
<gene>
    <name evidence="1" type="ORF">BCL90_1285</name>
</gene>
<dbReference type="Proteomes" id="UP000273898">
    <property type="component" value="Unassembled WGS sequence"/>
</dbReference>
<dbReference type="OrthoDB" id="9800974at2"/>
<organism evidence="1 2">
    <name type="scientific">Pedobacter alluvionis</name>
    <dbReference type="NCBI Taxonomy" id="475253"/>
    <lineage>
        <taxon>Bacteria</taxon>
        <taxon>Pseudomonadati</taxon>
        <taxon>Bacteroidota</taxon>
        <taxon>Sphingobacteriia</taxon>
        <taxon>Sphingobacteriales</taxon>
        <taxon>Sphingobacteriaceae</taxon>
        <taxon>Pedobacter</taxon>
    </lineage>
</organism>
<dbReference type="AlphaFoldDB" id="A0A497YBD4"/>
<protein>
    <submittedName>
        <fullName evidence="1">Uncharacterized protein</fullName>
    </submittedName>
</protein>
<proteinExistence type="predicted"/>
<sequence length="94" mass="10811">MLTHLLQKTLVLKLLTGLCLNSWSQKEIAVKSFELSEMQYLIRWREMYVVQIQKNGWKQRLQTAKATGLNTVCAYLFGICMKNSPISLPGSKTF</sequence>
<dbReference type="EMBL" id="RCCK01000010">
    <property type="protein sequence ID" value="RLJ80505.1"/>
    <property type="molecule type" value="Genomic_DNA"/>
</dbReference>
<accession>A0A497YBD4</accession>